<dbReference type="EMBL" id="DS566025">
    <property type="status" value="NOT_ANNOTATED_CDS"/>
    <property type="molecule type" value="Genomic_DNA"/>
</dbReference>
<feature type="region of interest" description="Disordered" evidence="1">
    <location>
        <begin position="373"/>
        <end position="408"/>
    </location>
</feature>
<dbReference type="InterPro" id="IPR013083">
    <property type="entry name" value="Znf_RING/FYVE/PHD"/>
</dbReference>
<dbReference type="VEuPathDB" id="FungiDB:KRP22_10314"/>
<reference evidence="2" key="2">
    <citation type="submission" date="2015-06" db="UniProtKB">
        <authorList>
            <consortium name="EnsemblProtists"/>
        </authorList>
    </citation>
    <scope>IDENTIFICATION</scope>
    <source>
        <strain evidence="2">Pr102</strain>
    </source>
</reference>
<name>H3GN62_PHYRM</name>
<dbReference type="Proteomes" id="UP000005238">
    <property type="component" value="Unassembled WGS sequence"/>
</dbReference>
<dbReference type="AlphaFoldDB" id="H3GN62"/>
<dbReference type="eggNOG" id="ENOG502SKU2">
    <property type="taxonomic scope" value="Eukaryota"/>
</dbReference>
<evidence type="ECO:0000313" key="2">
    <source>
        <dbReference type="EnsemblProtists" id="Phyra78018"/>
    </source>
</evidence>
<dbReference type="EnsemblProtists" id="Phyra78018">
    <property type="protein sequence ID" value="Phyra78018"/>
    <property type="gene ID" value="Phyra78018"/>
</dbReference>
<dbReference type="Gene3D" id="3.30.40.10">
    <property type="entry name" value="Zinc/RING finger domain, C3HC4 (zinc finger)"/>
    <property type="match status" value="1"/>
</dbReference>
<proteinExistence type="predicted"/>
<dbReference type="SUPFAM" id="SSF57903">
    <property type="entry name" value="FYVE/PHD zinc finger"/>
    <property type="match status" value="1"/>
</dbReference>
<feature type="compositionally biased region" description="Low complexity" evidence="1">
    <location>
        <begin position="373"/>
        <end position="388"/>
    </location>
</feature>
<dbReference type="InterPro" id="IPR011011">
    <property type="entry name" value="Znf_FYVE_PHD"/>
</dbReference>
<keyword evidence="3" id="KW-1185">Reference proteome</keyword>
<organism evidence="2 3">
    <name type="scientific">Phytophthora ramorum</name>
    <name type="common">Sudden oak death agent</name>
    <dbReference type="NCBI Taxonomy" id="164328"/>
    <lineage>
        <taxon>Eukaryota</taxon>
        <taxon>Sar</taxon>
        <taxon>Stramenopiles</taxon>
        <taxon>Oomycota</taxon>
        <taxon>Peronosporomycetes</taxon>
        <taxon>Peronosporales</taxon>
        <taxon>Peronosporaceae</taxon>
        <taxon>Phytophthora</taxon>
    </lineage>
</organism>
<evidence type="ECO:0000313" key="3">
    <source>
        <dbReference type="Proteomes" id="UP000005238"/>
    </source>
</evidence>
<dbReference type="PANTHER" id="PTHR13510">
    <property type="entry name" value="FYVE-FINGER-CONTAINING RAB5 EFFECTOR PROTEIN RABENOSYN-5-RELATED"/>
    <property type="match status" value="1"/>
</dbReference>
<protein>
    <recommendedName>
        <fullName evidence="4">FYVE-type domain-containing protein</fullName>
    </recommendedName>
</protein>
<reference evidence="3" key="1">
    <citation type="journal article" date="2006" name="Science">
        <title>Phytophthora genome sequences uncover evolutionary origins and mechanisms of pathogenesis.</title>
        <authorList>
            <person name="Tyler B.M."/>
            <person name="Tripathy S."/>
            <person name="Zhang X."/>
            <person name="Dehal P."/>
            <person name="Jiang R.H."/>
            <person name="Aerts A."/>
            <person name="Arredondo F.D."/>
            <person name="Baxter L."/>
            <person name="Bensasson D."/>
            <person name="Beynon J.L."/>
            <person name="Chapman J."/>
            <person name="Damasceno C.M."/>
            <person name="Dorrance A.E."/>
            <person name="Dou D."/>
            <person name="Dickerman A.W."/>
            <person name="Dubchak I.L."/>
            <person name="Garbelotto M."/>
            <person name="Gijzen M."/>
            <person name="Gordon S.G."/>
            <person name="Govers F."/>
            <person name="Grunwald N.J."/>
            <person name="Huang W."/>
            <person name="Ivors K.L."/>
            <person name="Jones R.W."/>
            <person name="Kamoun S."/>
            <person name="Krampis K."/>
            <person name="Lamour K.H."/>
            <person name="Lee M.K."/>
            <person name="McDonald W.H."/>
            <person name="Medina M."/>
            <person name="Meijer H.J."/>
            <person name="Nordberg E.K."/>
            <person name="Maclean D.J."/>
            <person name="Ospina-Giraldo M.D."/>
            <person name="Morris P.F."/>
            <person name="Phuntumart V."/>
            <person name="Putnam N.H."/>
            <person name="Rash S."/>
            <person name="Rose J.K."/>
            <person name="Sakihama Y."/>
            <person name="Salamov A.A."/>
            <person name="Savidor A."/>
            <person name="Scheuring C.F."/>
            <person name="Smith B.M."/>
            <person name="Sobral B.W."/>
            <person name="Terry A."/>
            <person name="Torto-Alalibo T.A."/>
            <person name="Win J."/>
            <person name="Xu Z."/>
            <person name="Zhang H."/>
            <person name="Grigoriev I.V."/>
            <person name="Rokhsar D.S."/>
            <person name="Boore J.L."/>
        </authorList>
    </citation>
    <scope>NUCLEOTIDE SEQUENCE [LARGE SCALE GENOMIC DNA]</scope>
    <source>
        <strain evidence="3">Pr102</strain>
    </source>
</reference>
<dbReference type="OMA" id="MRLKYFY"/>
<evidence type="ECO:0008006" key="4">
    <source>
        <dbReference type="Google" id="ProtNLM"/>
    </source>
</evidence>
<dbReference type="PANTHER" id="PTHR13510:SF44">
    <property type="entry name" value="RABENOSYN-5"/>
    <property type="match status" value="1"/>
</dbReference>
<dbReference type="InParanoid" id="H3GN62"/>
<dbReference type="Gene3D" id="3.30.530.20">
    <property type="match status" value="1"/>
</dbReference>
<accession>H3GN62</accession>
<dbReference type="InterPro" id="IPR023393">
    <property type="entry name" value="START-like_dom_sf"/>
</dbReference>
<dbReference type="STRING" id="164328.H3GN62"/>
<sequence length="408" mass="44984">MASGASPFRPLSLSHGDAAYLKELVHVFVQHQVESYERYLHEDHEHIDNKRWKLTLQRDNVKVFSEQAGAKGSNPVDDPGFVNQQEPPDMADLPALLAVGHMEGSLDDAMYGLMALTVDAMRLKYFYAGDQLANGAVLATIESPSATAPFQSLTVKWVEGYQPPIIRSIMHKRDFVYMEATGFTKLSDGELVGYHLLHSVHFPQTPKVGDNVRGTMSVCALYRQRNHSLVDVFARASVNSGGHISRAIATKYCATALISSRKQVHCARLKKLAWLLRTRDTGPNSTFIRGDPKCIGCGQRPGIFANGIGACSLCKRGLCTKCRLKIELGFVSRVGGLVPKKLWFCTYCLDEAARTSSRVVACGEHTDTRLYEPTPWSSGSTGVSSPSSSDRDDEWGSLDSKRYLNLLP</sequence>
<evidence type="ECO:0000256" key="1">
    <source>
        <dbReference type="SAM" id="MobiDB-lite"/>
    </source>
</evidence>
<dbReference type="HOGENOM" id="CLU_015303_0_0_1"/>
<dbReference type="VEuPathDB" id="FungiDB:KRP23_268"/>
<dbReference type="InterPro" id="IPR052727">
    <property type="entry name" value="Rab4/Rab5_effector"/>
</dbReference>